<dbReference type="EMBL" id="CP002831">
    <property type="protein sequence ID" value="AFC23470.1"/>
    <property type="molecule type" value="Genomic_DNA"/>
</dbReference>
<sequence length="41" mass="4100">MEDFFLGPAAFGGRALAGLASLLGPAALRAWVWPAATPAGT</sequence>
<keyword evidence="2" id="KW-1185">Reference proteome</keyword>
<gene>
    <name evidence="1" type="ordered locus">SGRA_0731</name>
</gene>
<evidence type="ECO:0000313" key="2">
    <source>
        <dbReference type="Proteomes" id="UP000007519"/>
    </source>
</evidence>
<dbReference type="KEGG" id="sgn:SGRA_0731"/>
<dbReference type="Proteomes" id="UP000007519">
    <property type="component" value="Chromosome"/>
</dbReference>
<reference evidence="1 2" key="1">
    <citation type="journal article" date="2012" name="Stand. Genomic Sci.">
        <title>Complete genome sequencing and analysis of Saprospira grandis str. Lewin, a predatory marine bacterium.</title>
        <authorList>
            <person name="Saw J.H."/>
            <person name="Yuryev A."/>
            <person name="Kanbe M."/>
            <person name="Hou S."/>
            <person name="Young A.G."/>
            <person name="Aizawa S."/>
            <person name="Alam M."/>
        </authorList>
    </citation>
    <scope>NUCLEOTIDE SEQUENCE [LARGE SCALE GENOMIC DNA]</scope>
    <source>
        <strain evidence="1 2">Lewin</strain>
    </source>
</reference>
<dbReference type="HOGENOM" id="CLU_218802_0_0_10"/>
<protein>
    <submittedName>
        <fullName evidence="1">Uncharacterized protein</fullName>
    </submittedName>
</protein>
<dbReference type="STRING" id="984262.SGRA_0731"/>
<evidence type="ECO:0000313" key="1">
    <source>
        <dbReference type="EMBL" id="AFC23470.1"/>
    </source>
</evidence>
<accession>H6L1C9</accession>
<dbReference type="AlphaFoldDB" id="H6L1C9"/>
<name>H6L1C9_SAPGL</name>
<proteinExistence type="predicted"/>
<organism evidence="1 2">
    <name type="scientific">Saprospira grandis (strain Lewin)</name>
    <dbReference type="NCBI Taxonomy" id="984262"/>
    <lineage>
        <taxon>Bacteria</taxon>
        <taxon>Pseudomonadati</taxon>
        <taxon>Bacteroidota</taxon>
        <taxon>Saprospiria</taxon>
        <taxon>Saprospirales</taxon>
        <taxon>Saprospiraceae</taxon>
        <taxon>Saprospira</taxon>
    </lineage>
</organism>